<sequence>MDSKTKREIALKKALNENYAIISFRIDGTIKYANEKFLTLFGYKLNEIENKHHKILCDKNYAHSKEYDKFWQDLLEGNIQNEEFKRIKKNKDSVFIQASYKPLLDDEGKVFEILKFAQDITERKLQNLNYAGQIQAINKSQAVIEFSLDGKILTANDNFLEIFAFDLDEVVGKHHSIFVEDPYKNSMEYKNFWKKLNEGRFDSGEYLRIAKNGRRVWIQATYNPIFNIDNKLIKIVKFAQDITQDKLSSLYHTGQLEAINKSQSVIEFDMSGKILNANENFLKAMNYSLEEIKGKHHSIFVEDSYKNSMEYKSFWDKLNEGNFDTGKYLRLGKNGKKVWIQATYTPILDIDKKPIKVVKFAQDITEFEIVKKDQLTGLYNREKLLIDIEENIENSLAIIEINNFSFISDFYGYKVGDELLVKFSKILIDLVDKDFIVYRSSVDKFAVLNSKVSHKKFLSFINQLLNKLKNTFVNLEIDEIHLLTTCGVSFESKEKLLNTAEIVNKYAKKNNKDLLIYSNDLNIEKEYVENIKWTEKIKLALNEDRIIVYYQPIYNNTKKKIEKYEALVRLQDTNGEIISPFMFLDIAKKSRQYLDITKRVIHKSFEKFKDEPYEFSINLTVEDIFDEDLKKYLFSKIEEYKIANRLVLELVESEKITIYEPVYEFINKVKDLGCKVAIDDFGSGYSNFEYLVKINADYVKIDGSIIKRILEDENSLEIVKSILTFSKKMKIKTIAEFISSKELFDKVSGLGVDYSQGFYLGKPQEDL</sequence>
<dbReference type="GO" id="GO:0071111">
    <property type="term" value="F:cyclic-guanylate-specific phosphodiesterase activity"/>
    <property type="evidence" value="ECO:0007669"/>
    <property type="project" value="InterPro"/>
</dbReference>
<dbReference type="SMART" id="SM00091">
    <property type="entry name" value="PAS"/>
    <property type="match status" value="3"/>
</dbReference>
<dbReference type="CDD" id="cd01949">
    <property type="entry name" value="GGDEF"/>
    <property type="match status" value="1"/>
</dbReference>
<dbReference type="InterPro" id="IPR050706">
    <property type="entry name" value="Cyclic-di-GMP_PDE-like"/>
</dbReference>
<dbReference type="SUPFAM" id="SSF55073">
    <property type="entry name" value="Nucleotide cyclase"/>
    <property type="match status" value="1"/>
</dbReference>
<keyword evidence="6" id="KW-1185">Reference proteome</keyword>
<evidence type="ECO:0000313" key="6">
    <source>
        <dbReference type="Proteomes" id="UP000289718"/>
    </source>
</evidence>
<dbReference type="PANTHER" id="PTHR33121:SF71">
    <property type="entry name" value="OXYGEN SENSOR PROTEIN DOSP"/>
    <property type="match status" value="1"/>
</dbReference>
<name>A0A4Q1ATW4_9BACT</name>
<evidence type="ECO:0000259" key="3">
    <source>
        <dbReference type="PROSITE" id="PS50883"/>
    </source>
</evidence>
<dbReference type="SMART" id="SM00052">
    <property type="entry name" value="EAL"/>
    <property type="match status" value="1"/>
</dbReference>
<dbReference type="Gene3D" id="3.20.20.450">
    <property type="entry name" value="EAL domain"/>
    <property type="match status" value="1"/>
</dbReference>
<dbReference type="NCBIfam" id="TIGR00254">
    <property type="entry name" value="GGDEF"/>
    <property type="match status" value="1"/>
</dbReference>
<dbReference type="InterPro" id="IPR001610">
    <property type="entry name" value="PAC"/>
</dbReference>
<dbReference type="SMART" id="SM00267">
    <property type="entry name" value="GGDEF"/>
    <property type="match status" value="1"/>
</dbReference>
<dbReference type="InterPro" id="IPR013655">
    <property type="entry name" value="PAS_fold_3"/>
</dbReference>
<feature type="domain" description="GGDEF" evidence="4">
    <location>
        <begin position="392"/>
        <end position="520"/>
    </location>
</feature>
<feature type="domain" description="EAL" evidence="3">
    <location>
        <begin position="530"/>
        <end position="767"/>
    </location>
</feature>
<evidence type="ECO:0000259" key="2">
    <source>
        <dbReference type="PROSITE" id="PS50113"/>
    </source>
</evidence>
<dbReference type="Gene3D" id="3.30.450.20">
    <property type="entry name" value="PAS domain"/>
    <property type="match status" value="3"/>
</dbReference>
<dbReference type="OrthoDB" id="9765776at2"/>
<dbReference type="SMART" id="SM00086">
    <property type="entry name" value="PAC"/>
    <property type="match status" value="3"/>
</dbReference>
<organism evidence="5 6">
    <name type="scientific">Halarcobacter mediterraneus</name>
    <dbReference type="NCBI Taxonomy" id="2023153"/>
    <lineage>
        <taxon>Bacteria</taxon>
        <taxon>Pseudomonadati</taxon>
        <taxon>Campylobacterota</taxon>
        <taxon>Epsilonproteobacteria</taxon>
        <taxon>Campylobacterales</taxon>
        <taxon>Arcobacteraceae</taxon>
        <taxon>Halarcobacter</taxon>
    </lineage>
</organism>
<proteinExistence type="predicted"/>
<evidence type="ECO:0000313" key="5">
    <source>
        <dbReference type="EMBL" id="RXK12647.1"/>
    </source>
</evidence>
<evidence type="ECO:0000259" key="4">
    <source>
        <dbReference type="PROSITE" id="PS50887"/>
    </source>
</evidence>
<dbReference type="InterPro" id="IPR000014">
    <property type="entry name" value="PAS"/>
</dbReference>
<dbReference type="Pfam" id="PF13426">
    <property type="entry name" value="PAS_9"/>
    <property type="match status" value="2"/>
</dbReference>
<dbReference type="PROSITE" id="PS50887">
    <property type="entry name" value="GGDEF"/>
    <property type="match status" value="1"/>
</dbReference>
<dbReference type="PROSITE" id="PS50883">
    <property type="entry name" value="EAL"/>
    <property type="match status" value="1"/>
</dbReference>
<dbReference type="PROSITE" id="PS50112">
    <property type="entry name" value="PAS"/>
    <property type="match status" value="1"/>
</dbReference>
<dbReference type="InterPro" id="IPR043128">
    <property type="entry name" value="Rev_trsase/Diguanyl_cyclase"/>
</dbReference>
<feature type="domain" description="PAC" evidence="2">
    <location>
        <begin position="80"/>
        <end position="132"/>
    </location>
</feature>
<dbReference type="NCBIfam" id="TIGR00229">
    <property type="entry name" value="sensory_box"/>
    <property type="match status" value="3"/>
</dbReference>
<comment type="caution">
    <text evidence="5">The sequence shown here is derived from an EMBL/GenBank/DDBJ whole genome shotgun (WGS) entry which is preliminary data.</text>
</comment>
<feature type="domain" description="PAC" evidence="2">
    <location>
        <begin position="324"/>
        <end position="376"/>
    </location>
</feature>
<dbReference type="PROSITE" id="PS50113">
    <property type="entry name" value="PAC"/>
    <property type="match status" value="3"/>
</dbReference>
<protein>
    <recommendedName>
        <fullName evidence="7">Diguanylate cyclase</fullName>
    </recommendedName>
</protein>
<accession>A0A4Q1ATW4</accession>
<dbReference type="Pfam" id="PF00563">
    <property type="entry name" value="EAL"/>
    <property type="match status" value="1"/>
</dbReference>
<dbReference type="InterPro" id="IPR035919">
    <property type="entry name" value="EAL_sf"/>
</dbReference>
<dbReference type="EMBL" id="NXIE01000003">
    <property type="protein sequence ID" value="RXK12647.1"/>
    <property type="molecule type" value="Genomic_DNA"/>
</dbReference>
<dbReference type="Pfam" id="PF00990">
    <property type="entry name" value="GGDEF"/>
    <property type="match status" value="1"/>
</dbReference>
<dbReference type="CDD" id="cd01948">
    <property type="entry name" value="EAL"/>
    <property type="match status" value="1"/>
</dbReference>
<dbReference type="SUPFAM" id="SSF141868">
    <property type="entry name" value="EAL domain-like"/>
    <property type="match status" value="1"/>
</dbReference>
<feature type="domain" description="PAC" evidence="2">
    <location>
        <begin position="202"/>
        <end position="254"/>
    </location>
</feature>
<dbReference type="SUPFAM" id="SSF55785">
    <property type="entry name" value="PYP-like sensor domain (PAS domain)"/>
    <property type="match status" value="3"/>
</dbReference>
<reference evidence="5 6" key="1">
    <citation type="submission" date="2017-09" db="EMBL/GenBank/DDBJ databases">
        <title>Genomics of the genus Arcobacter.</title>
        <authorList>
            <person name="Perez-Cataluna A."/>
            <person name="Figueras M.J."/>
            <person name="Salas-Masso N."/>
        </authorList>
    </citation>
    <scope>NUCLEOTIDE SEQUENCE [LARGE SCALE GENOMIC DNA]</scope>
    <source>
        <strain evidence="5 6">F156-34</strain>
    </source>
</reference>
<dbReference type="AlphaFoldDB" id="A0A4Q1ATW4"/>
<dbReference type="CDD" id="cd00130">
    <property type="entry name" value="PAS"/>
    <property type="match status" value="3"/>
</dbReference>
<evidence type="ECO:0000259" key="1">
    <source>
        <dbReference type="PROSITE" id="PS50112"/>
    </source>
</evidence>
<dbReference type="Pfam" id="PF08447">
    <property type="entry name" value="PAS_3"/>
    <property type="match status" value="1"/>
</dbReference>
<dbReference type="InterPro" id="IPR001633">
    <property type="entry name" value="EAL_dom"/>
</dbReference>
<dbReference type="InterPro" id="IPR035965">
    <property type="entry name" value="PAS-like_dom_sf"/>
</dbReference>
<feature type="domain" description="PAS" evidence="1">
    <location>
        <begin position="7"/>
        <end position="82"/>
    </location>
</feature>
<gene>
    <name evidence="5" type="ORF">CP965_08695</name>
</gene>
<dbReference type="InterPro" id="IPR029787">
    <property type="entry name" value="Nucleotide_cyclase"/>
</dbReference>
<dbReference type="RefSeq" id="WP_129061705.1">
    <property type="nucleotide sequence ID" value="NZ_NXIE01000003.1"/>
</dbReference>
<dbReference type="Proteomes" id="UP000289718">
    <property type="component" value="Unassembled WGS sequence"/>
</dbReference>
<dbReference type="Gene3D" id="3.30.70.270">
    <property type="match status" value="1"/>
</dbReference>
<dbReference type="InterPro" id="IPR000160">
    <property type="entry name" value="GGDEF_dom"/>
</dbReference>
<evidence type="ECO:0008006" key="7">
    <source>
        <dbReference type="Google" id="ProtNLM"/>
    </source>
</evidence>
<dbReference type="InterPro" id="IPR000700">
    <property type="entry name" value="PAS-assoc_C"/>
</dbReference>
<dbReference type="PANTHER" id="PTHR33121">
    <property type="entry name" value="CYCLIC DI-GMP PHOSPHODIESTERASE PDEF"/>
    <property type="match status" value="1"/>
</dbReference>